<sequence length="181" mass="21388">MQGTEYYIKECLLKQFDISWQLLNYHLKDLSIEECLWQPTEKGIFLIKVDDNNYKGSFPVSESYNIGAPNIAWLTWHIDYWWSMVINHTFGNATLDADMIEWNPSIPDIQRKFYELKNNWVEIVSNLSMSDLQSTELAKFPLKDCPFSDIIAWLNLELMKNASEIGYARFLFGNRHKQIDY</sequence>
<feature type="domain" description="DinB-like" evidence="1">
    <location>
        <begin position="15"/>
        <end position="165"/>
    </location>
</feature>
<comment type="caution">
    <text evidence="2">The sequence shown here is derived from an EMBL/GenBank/DDBJ whole genome shotgun (WGS) entry which is preliminary data.</text>
</comment>
<dbReference type="RefSeq" id="WP_166537420.1">
    <property type="nucleotide sequence ID" value="NZ_JAABLM010000012.1"/>
</dbReference>
<keyword evidence="3" id="KW-1185">Reference proteome</keyword>
<evidence type="ECO:0000313" key="2">
    <source>
        <dbReference type="EMBL" id="NBL65594.1"/>
    </source>
</evidence>
<organism evidence="2 3">
    <name type="scientific">Flavobacterium ichthyis</name>
    <dbReference type="NCBI Taxonomy" id="2698827"/>
    <lineage>
        <taxon>Bacteria</taxon>
        <taxon>Pseudomonadati</taxon>
        <taxon>Bacteroidota</taxon>
        <taxon>Flavobacteriia</taxon>
        <taxon>Flavobacteriales</taxon>
        <taxon>Flavobacteriaceae</taxon>
        <taxon>Flavobacterium</taxon>
    </lineage>
</organism>
<reference evidence="3" key="1">
    <citation type="submission" date="2020-01" db="EMBL/GenBank/DDBJ databases">
        <title>Sphingomonas sp. strain CSW-10.</title>
        <authorList>
            <person name="Chen W.-M."/>
        </authorList>
    </citation>
    <scope>NUCLEOTIDE SEQUENCE [LARGE SCALE GENOMIC DNA]</scope>
    <source>
        <strain evidence="3">NST-5</strain>
    </source>
</reference>
<accession>A0ABW9ZAH7</accession>
<evidence type="ECO:0000313" key="3">
    <source>
        <dbReference type="Proteomes" id="UP000798602"/>
    </source>
</evidence>
<dbReference type="Proteomes" id="UP000798602">
    <property type="component" value="Unassembled WGS sequence"/>
</dbReference>
<evidence type="ECO:0000259" key="1">
    <source>
        <dbReference type="Pfam" id="PF12867"/>
    </source>
</evidence>
<name>A0ABW9ZAH7_9FLAO</name>
<dbReference type="EMBL" id="JAABLM010000012">
    <property type="protein sequence ID" value="NBL65594.1"/>
    <property type="molecule type" value="Genomic_DNA"/>
</dbReference>
<dbReference type="Pfam" id="PF12867">
    <property type="entry name" value="DinB_2"/>
    <property type="match status" value="1"/>
</dbReference>
<gene>
    <name evidence="2" type="ORF">GV828_10310</name>
</gene>
<proteinExistence type="predicted"/>
<protein>
    <submittedName>
        <fullName evidence="2">DinB family protein</fullName>
    </submittedName>
</protein>
<dbReference type="InterPro" id="IPR024775">
    <property type="entry name" value="DinB-like"/>
</dbReference>